<proteinExistence type="predicted"/>
<dbReference type="AlphaFoldDB" id="A0A504Z7U6"/>
<reference evidence="2 3" key="1">
    <citation type="submission" date="2019-04" db="EMBL/GenBank/DDBJ databases">
        <title>Annotation for the trematode Fasciola gigantica.</title>
        <authorList>
            <person name="Choi Y.-J."/>
        </authorList>
    </citation>
    <scope>NUCLEOTIDE SEQUENCE [LARGE SCALE GENOMIC DNA]</scope>
    <source>
        <strain evidence="2">Uganda_cow_1</strain>
    </source>
</reference>
<accession>A0A504Z7U6</accession>
<evidence type="ECO:0000313" key="2">
    <source>
        <dbReference type="EMBL" id="TPP65350.1"/>
    </source>
</evidence>
<evidence type="ECO:0000256" key="1">
    <source>
        <dbReference type="SAM" id="MobiDB-lite"/>
    </source>
</evidence>
<protein>
    <submittedName>
        <fullName evidence="2">Uncharacterized protein</fullName>
    </submittedName>
</protein>
<comment type="caution">
    <text evidence="2">The sequence shown here is derived from an EMBL/GenBank/DDBJ whole genome shotgun (WGS) entry which is preliminary data.</text>
</comment>
<dbReference type="EMBL" id="SUNJ01003318">
    <property type="protein sequence ID" value="TPP65350.1"/>
    <property type="molecule type" value="Genomic_DNA"/>
</dbReference>
<feature type="region of interest" description="Disordered" evidence="1">
    <location>
        <begin position="1"/>
        <end position="46"/>
    </location>
</feature>
<dbReference type="Proteomes" id="UP000316759">
    <property type="component" value="Unassembled WGS sequence"/>
</dbReference>
<sequence length="81" mass="9213">MTKNDKDCDEGSEQKIQEPDSDSHAGPPRAHLQFVEPQSEPEPRDDQILLLVSQCLTTDSEADRRGTKIAHPLRYRMLRAL</sequence>
<keyword evidence="3" id="KW-1185">Reference proteome</keyword>
<gene>
    <name evidence="2" type="ORF">FGIG_02072</name>
</gene>
<feature type="compositionally biased region" description="Basic and acidic residues" evidence="1">
    <location>
        <begin position="12"/>
        <end position="23"/>
    </location>
</feature>
<organism evidence="2 3">
    <name type="scientific">Fasciola gigantica</name>
    <name type="common">Giant liver fluke</name>
    <dbReference type="NCBI Taxonomy" id="46835"/>
    <lineage>
        <taxon>Eukaryota</taxon>
        <taxon>Metazoa</taxon>
        <taxon>Spiralia</taxon>
        <taxon>Lophotrochozoa</taxon>
        <taxon>Platyhelminthes</taxon>
        <taxon>Trematoda</taxon>
        <taxon>Digenea</taxon>
        <taxon>Plagiorchiida</taxon>
        <taxon>Echinostomata</taxon>
        <taxon>Echinostomatoidea</taxon>
        <taxon>Fasciolidae</taxon>
        <taxon>Fasciola</taxon>
    </lineage>
</organism>
<name>A0A504Z7U6_FASGI</name>
<evidence type="ECO:0000313" key="3">
    <source>
        <dbReference type="Proteomes" id="UP000316759"/>
    </source>
</evidence>